<dbReference type="SUPFAM" id="SSF53756">
    <property type="entry name" value="UDP-Glycosyltransferase/glycogen phosphorylase"/>
    <property type="match status" value="1"/>
</dbReference>
<dbReference type="STRING" id="198092.SAMN02745194_00855"/>
<organism evidence="1 2">
    <name type="scientific">Muricoccus roseus</name>
    <dbReference type="NCBI Taxonomy" id="198092"/>
    <lineage>
        <taxon>Bacteria</taxon>
        <taxon>Pseudomonadati</taxon>
        <taxon>Pseudomonadota</taxon>
        <taxon>Alphaproteobacteria</taxon>
        <taxon>Acetobacterales</taxon>
        <taxon>Roseomonadaceae</taxon>
        <taxon>Muricoccus</taxon>
    </lineage>
</organism>
<dbReference type="Gene3D" id="3.40.50.11010">
    <property type="match status" value="1"/>
</dbReference>
<name>A0A1M6D8F4_9PROT</name>
<dbReference type="Pfam" id="PF13692">
    <property type="entry name" value="Glyco_trans_1_4"/>
    <property type="match status" value="1"/>
</dbReference>
<dbReference type="PANTHER" id="PTHR12526:SF630">
    <property type="entry name" value="GLYCOSYLTRANSFERASE"/>
    <property type="match status" value="1"/>
</dbReference>
<keyword evidence="2" id="KW-1185">Reference proteome</keyword>
<dbReference type="AlphaFoldDB" id="A0A1M6D8F4"/>
<evidence type="ECO:0000313" key="2">
    <source>
        <dbReference type="Proteomes" id="UP000184387"/>
    </source>
</evidence>
<protein>
    <submittedName>
        <fullName evidence="1">Glycosyl transferases group 1</fullName>
    </submittedName>
</protein>
<dbReference type="RefSeq" id="WP_217659569.1">
    <property type="nucleotide sequence ID" value="NZ_FQZF01000004.1"/>
</dbReference>
<dbReference type="GO" id="GO:0016740">
    <property type="term" value="F:transferase activity"/>
    <property type="evidence" value="ECO:0007669"/>
    <property type="project" value="UniProtKB-KW"/>
</dbReference>
<dbReference type="Gene3D" id="3.40.50.2000">
    <property type="entry name" value="Glycogen Phosphorylase B"/>
    <property type="match status" value="1"/>
</dbReference>
<dbReference type="EMBL" id="FQZF01000004">
    <property type="protein sequence ID" value="SHI69517.1"/>
    <property type="molecule type" value="Genomic_DNA"/>
</dbReference>
<sequence length="378" mass="41472">MFQRPQHLLTRAAETYRVLFIEEPMHRPAEAGLPRMELRDTPDGVQVATPILPAGLDEARSDAAQRALIDDLLEGPQGAEPIAVAWYYTPMALSFSGHLQPQVTVYDCMDELSAFRGASPGLRLLERRLMQRSDLVFTGGRSLYEAKRGLHPHAHLFASGVDAAHFAPARNLGDACQEPADQAGLPRPRLGWFGVVDERMDLELLRSVAERRPDWTFVMLGPVVKIDPASLPRPANIHWLGFKSHDELPQYLASWDVGFMPFALNESTRYISPTKTPEYLAAGVPVVSTPITDVVRDWGEDGLAAIASNADEVIAGAEAAMIQPRSAWLAKADMRLARISWDSVWARMKALIGQAAARDLADGAQNRAMSSSTAAPHV</sequence>
<evidence type="ECO:0000313" key="1">
    <source>
        <dbReference type="EMBL" id="SHI69517.1"/>
    </source>
</evidence>
<keyword evidence="1" id="KW-0808">Transferase</keyword>
<proteinExistence type="predicted"/>
<dbReference type="PANTHER" id="PTHR12526">
    <property type="entry name" value="GLYCOSYLTRANSFERASE"/>
    <property type="match status" value="1"/>
</dbReference>
<accession>A0A1M6D8F4</accession>
<gene>
    <name evidence="1" type="ORF">SAMN02745194_00855</name>
</gene>
<reference evidence="1 2" key="1">
    <citation type="submission" date="2016-11" db="EMBL/GenBank/DDBJ databases">
        <authorList>
            <person name="Jaros S."/>
            <person name="Januszkiewicz K."/>
            <person name="Wedrychowicz H."/>
        </authorList>
    </citation>
    <scope>NUCLEOTIDE SEQUENCE [LARGE SCALE GENOMIC DNA]</scope>
    <source>
        <strain evidence="1 2">DSM 14916</strain>
    </source>
</reference>
<dbReference type="Proteomes" id="UP000184387">
    <property type="component" value="Unassembled WGS sequence"/>
</dbReference>